<dbReference type="AlphaFoldDB" id="A0A1N6SKY1"/>
<dbReference type="Gene3D" id="1.10.530.40">
    <property type="match status" value="1"/>
</dbReference>
<evidence type="ECO:0000256" key="1">
    <source>
        <dbReference type="ARBA" id="ARBA00022529"/>
    </source>
</evidence>
<dbReference type="CDD" id="cd16902">
    <property type="entry name" value="pesticin_lyz"/>
    <property type="match status" value="1"/>
</dbReference>
<evidence type="ECO:0000259" key="3">
    <source>
        <dbReference type="Pfam" id="PF16754"/>
    </source>
</evidence>
<dbReference type="InterPro" id="IPR023347">
    <property type="entry name" value="Lysozyme_dom_sf"/>
</dbReference>
<dbReference type="InterPro" id="IPR023346">
    <property type="entry name" value="Lysozyme-like_dom_sf"/>
</dbReference>
<dbReference type="Pfam" id="PF16754">
    <property type="entry name" value="Pesticin"/>
    <property type="match status" value="1"/>
</dbReference>
<feature type="domain" description="Pesticin C-terminal" evidence="3">
    <location>
        <begin position="6"/>
        <end position="154"/>
    </location>
</feature>
<organism evidence="4 5">
    <name type="scientific">Aquipseudomonas alcaligenes</name>
    <name type="common">Pseudomonas alcaligenes</name>
    <dbReference type="NCBI Taxonomy" id="43263"/>
    <lineage>
        <taxon>Bacteria</taxon>
        <taxon>Pseudomonadati</taxon>
        <taxon>Pseudomonadota</taxon>
        <taxon>Gammaproteobacteria</taxon>
        <taxon>Pseudomonadales</taxon>
        <taxon>Pseudomonadaceae</taxon>
        <taxon>Aquipseudomonas</taxon>
    </lineage>
</organism>
<proteinExistence type="predicted"/>
<dbReference type="GO" id="GO:0003796">
    <property type="term" value="F:lysozyme activity"/>
    <property type="evidence" value="ECO:0007669"/>
    <property type="project" value="InterPro"/>
</dbReference>
<evidence type="ECO:0000313" key="5">
    <source>
        <dbReference type="Proteomes" id="UP000185841"/>
    </source>
</evidence>
<dbReference type="EMBL" id="FTMP01000004">
    <property type="protein sequence ID" value="SIQ41793.1"/>
    <property type="molecule type" value="Genomic_DNA"/>
</dbReference>
<dbReference type="GO" id="GO:0031640">
    <property type="term" value="P:killing of cells of another organism"/>
    <property type="evidence" value="ECO:0007669"/>
    <property type="project" value="UniProtKB-KW"/>
</dbReference>
<reference evidence="4 5" key="1">
    <citation type="submission" date="2017-01" db="EMBL/GenBank/DDBJ databases">
        <authorList>
            <person name="Mah S.A."/>
            <person name="Swanson W.J."/>
            <person name="Moy G.W."/>
            <person name="Vacquier V.D."/>
        </authorList>
    </citation>
    <scope>NUCLEOTIDE SEQUENCE [LARGE SCALE GENOMIC DNA]</scope>
    <source>
        <strain evidence="4 5">RU36E</strain>
    </source>
</reference>
<sequence length="183" mass="19545">MSRYTIDFTFIARLEGGPATRGYVPDAANSRSGVTIATGFDLGQRHLQDLQSLGLDAGLVQRLSPYLGLIGQQAAARLAQQPLTVSAAEAEAIDEAFKRPFIERLAAAYTKAGGGDFGALPAAAQTVIASVAFQYGDLASRTPNFWKQVVAHDWAAACANLQNFGDRYATRRRQEAALLGTLL</sequence>
<protein>
    <submittedName>
        <fullName evidence="4">Toxin homologue of phage lysozyme</fullName>
    </submittedName>
</protein>
<dbReference type="Proteomes" id="UP000185841">
    <property type="component" value="Unassembled WGS sequence"/>
</dbReference>
<accession>A0A1N6SKY1</accession>
<keyword evidence="1" id="KW-0929">Antimicrobial</keyword>
<dbReference type="InterPro" id="IPR031922">
    <property type="entry name" value="Pesticin_C"/>
</dbReference>
<dbReference type="GO" id="GO:0042742">
    <property type="term" value="P:defense response to bacterium"/>
    <property type="evidence" value="ECO:0007669"/>
    <property type="project" value="UniProtKB-KW"/>
</dbReference>
<name>A0A1N6SKY1_AQUAC</name>
<dbReference type="RefSeq" id="WP_076426427.1">
    <property type="nucleotide sequence ID" value="NZ_FTMP01000004.1"/>
</dbReference>
<dbReference type="SUPFAM" id="SSF53955">
    <property type="entry name" value="Lysozyme-like"/>
    <property type="match status" value="1"/>
</dbReference>
<evidence type="ECO:0000256" key="2">
    <source>
        <dbReference type="ARBA" id="ARBA00022638"/>
    </source>
</evidence>
<evidence type="ECO:0000313" key="4">
    <source>
        <dbReference type="EMBL" id="SIQ41793.1"/>
    </source>
</evidence>
<keyword evidence="2" id="KW-0081">Bacteriolytic enzyme</keyword>
<gene>
    <name evidence="4" type="ORF">SAMN05878282_1048</name>
</gene>